<evidence type="ECO:0000313" key="1">
    <source>
        <dbReference type="EMBL" id="MDP5275433.1"/>
    </source>
</evidence>
<evidence type="ECO:0008006" key="3">
    <source>
        <dbReference type="Google" id="ProtNLM"/>
    </source>
</evidence>
<protein>
    <recommendedName>
        <fullName evidence="3">Phosphodiester glycosidase domain-containing protein</fullName>
    </recommendedName>
</protein>
<dbReference type="EMBL" id="JAVAMP010000008">
    <property type="protein sequence ID" value="MDP5275433.1"/>
    <property type="molecule type" value="Genomic_DNA"/>
</dbReference>
<dbReference type="Proteomes" id="UP001231941">
    <property type="component" value="Unassembled WGS sequence"/>
</dbReference>
<reference evidence="1 2" key="1">
    <citation type="submission" date="2023-08" db="EMBL/GenBank/DDBJ databases">
        <authorList>
            <person name="Park J.-S."/>
        </authorList>
    </citation>
    <scope>NUCLEOTIDE SEQUENCE [LARGE SCALE GENOMIC DNA]</scope>
    <source>
        <strain evidence="1 2">2205SS18-9</strain>
    </source>
</reference>
<name>A0ABT9J1I4_9BACL</name>
<gene>
    <name evidence="1" type="ORF">Q5Y73_15095</name>
</gene>
<comment type="caution">
    <text evidence="1">The sequence shown here is derived from an EMBL/GenBank/DDBJ whole genome shotgun (WGS) entry which is preliminary data.</text>
</comment>
<evidence type="ECO:0000313" key="2">
    <source>
        <dbReference type="Proteomes" id="UP001231941"/>
    </source>
</evidence>
<accession>A0ABT9J1I4</accession>
<sequence length="226" mass="26413">MKILLFILLRLLFEPSPKISISDEEKALFEKIYIKTCNQENKLVQYNLFIPKYKFMQYLAETKDIIFHGSNNSGIAVFEPRKQTLYNGKLTNAVFGSKDPIWPIFYAVFNRALLTGNFRNGCVTADGKQYFHFYSIDSETMDKKPWMSGMVYGIPADSFIHVSKERVQFAEWISLKKVRPTIKLKVDPSDFYYLKNVGKHNSVESHLKTLFFYKVRKIMKRNSKGN</sequence>
<organism evidence="1 2">
    <name type="scientific">Chengkuizengella axinellae</name>
    <dbReference type="NCBI Taxonomy" id="3064388"/>
    <lineage>
        <taxon>Bacteria</taxon>
        <taxon>Bacillati</taxon>
        <taxon>Bacillota</taxon>
        <taxon>Bacilli</taxon>
        <taxon>Bacillales</taxon>
        <taxon>Paenibacillaceae</taxon>
        <taxon>Chengkuizengella</taxon>
    </lineage>
</organism>
<keyword evidence="2" id="KW-1185">Reference proteome</keyword>
<proteinExistence type="predicted"/>
<dbReference type="RefSeq" id="WP_305992745.1">
    <property type="nucleotide sequence ID" value="NZ_JAVAMP010000008.1"/>
</dbReference>